<dbReference type="Pfam" id="PF07228">
    <property type="entry name" value="SpoIIE"/>
    <property type="match status" value="1"/>
</dbReference>
<evidence type="ECO:0000256" key="10">
    <source>
        <dbReference type="ARBA" id="ARBA00022912"/>
    </source>
</evidence>
<proteinExistence type="predicted"/>
<dbReference type="FunFam" id="3.60.40.10:FF:000005">
    <property type="entry name" value="Serine/threonine protein phosphatase"/>
    <property type="match status" value="1"/>
</dbReference>
<organism evidence="18 19">
    <name type="scientific">Nonomuraea aridisoli</name>
    <dbReference type="NCBI Taxonomy" id="2070368"/>
    <lineage>
        <taxon>Bacteria</taxon>
        <taxon>Bacillati</taxon>
        <taxon>Actinomycetota</taxon>
        <taxon>Actinomycetes</taxon>
        <taxon>Streptosporangiales</taxon>
        <taxon>Streptosporangiaceae</taxon>
        <taxon>Nonomuraea</taxon>
    </lineage>
</organism>
<dbReference type="Gene3D" id="3.60.40.10">
    <property type="entry name" value="PPM-type phosphatase domain"/>
    <property type="match status" value="1"/>
</dbReference>
<comment type="catalytic activity">
    <reaction evidence="12">
        <text>O-phospho-L-seryl-[protein] + H2O = L-seryl-[protein] + phosphate</text>
        <dbReference type="Rhea" id="RHEA:20629"/>
        <dbReference type="Rhea" id="RHEA-COMP:9863"/>
        <dbReference type="Rhea" id="RHEA-COMP:11604"/>
        <dbReference type="ChEBI" id="CHEBI:15377"/>
        <dbReference type="ChEBI" id="CHEBI:29999"/>
        <dbReference type="ChEBI" id="CHEBI:43474"/>
        <dbReference type="ChEBI" id="CHEBI:83421"/>
        <dbReference type="EC" id="3.1.3.16"/>
    </reaction>
</comment>
<dbReference type="PANTHER" id="PTHR43156:SF2">
    <property type="entry name" value="STAGE II SPORULATION PROTEIN E"/>
    <property type="match status" value="1"/>
</dbReference>
<dbReference type="CDD" id="cd00130">
    <property type="entry name" value="PAS"/>
    <property type="match status" value="1"/>
</dbReference>
<evidence type="ECO:0000256" key="15">
    <source>
        <dbReference type="ARBA" id="ARBA00081350"/>
    </source>
</evidence>
<evidence type="ECO:0000256" key="9">
    <source>
        <dbReference type="ARBA" id="ARBA00022842"/>
    </source>
</evidence>
<dbReference type="Gene3D" id="3.30.450.20">
    <property type="entry name" value="PAS domain"/>
    <property type="match status" value="1"/>
</dbReference>
<keyword evidence="10" id="KW-0904">Protein phosphatase</keyword>
<sequence length="703" mass="75439">MWHEGVPAPGAANNSSRLDELLIGAVTDAGAHIGATYLVDEGGDLLRLESVYGMPAPIANAWALIRTKDPVPIATAVREQRLVWIADREHLARSFPGAAMAVPYHFSIALTPICVGDAAWGGFMLLWPAGRFTEPTPRQLDVLSKTCAEIGEVLRCAAERGQPIKPAPRPRILLPPSAGGNPRTDMVALESFNRLPEGYCSLDTQGRVTLISAPAVDLLGHPRDLVGRRLWEALPWLSDPAYEDRYRAAIVGSQVTHFIARNPAGRQLSFWMYPGLSGITLRITPGTVSREPRSCPTARQSRPLRLIAVHETLQLATTLARAVTAQDVVDLVADHVMPVYDAQALALITVEGGRLRVTGSRGYSQEVIDELEGRFPAAPVSADLIRRGEAGFFSSWEEMRQAYPDAVRGSMQAWAFLPLVTSGRPIGTCVLGYDHPHTFGAEDRASLTALAGLIAQAFERARLYDTKHQLAKCLQSSLLPQTLPRVPGLDVAARYVPATPGMDIGGDFYDLIRLDDSVIAAVIGDVQGHDMTAAALMGQVRTAVRAHAGAGASPGEVLAHTNRLLTELAPDRFTSCLYVSLDLRRHVACLASAGHLPPLLGVPGGPAQVIETSPGLLLGVDADAEYATTNVRLPPGGVLALYTDGLIEEPGLPLDEAIDRLARRFKPSCALSLPELADSLIEPATLDKRSDDIAVLLLREAPA</sequence>
<comment type="function">
    <text evidence="13">Primarily acts as an independent SigF regulator that is sensitive to the osmosensory signal, mediating the cross talk of PknD with the SigF regulon. Possesses both phosphatase and kinase activities. The kinase domain functions as a classic anti-sigma factor-like kinase to phosphorylate the anti-anti-sigma factor domain at the canonical regulatory site, and the phosphatase domain antagonizes this activity.</text>
</comment>
<evidence type="ECO:0000313" key="18">
    <source>
        <dbReference type="EMBL" id="PZG08580.1"/>
    </source>
</evidence>
<evidence type="ECO:0000256" key="13">
    <source>
        <dbReference type="ARBA" id="ARBA00056274"/>
    </source>
</evidence>
<comment type="caution">
    <text evidence="18">The sequence shown here is derived from an EMBL/GenBank/DDBJ whole genome shotgun (WGS) entry which is preliminary data.</text>
</comment>
<keyword evidence="6" id="KW-0418">Kinase</keyword>
<dbReference type="EMBL" id="POUD01000264">
    <property type="protein sequence ID" value="PZG08580.1"/>
    <property type="molecule type" value="Genomic_DNA"/>
</dbReference>
<dbReference type="SMART" id="SM00331">
    <property type="entry name" value="PP2C_SIG"/>
    <property type="match status" value="1"/>
</dbReference>
<reference evidence="18 19" key="1">
    <citation type="submission" date="2018-01" db="EMBL/GenBank/DDBJ databases">
        <title>Draft genome sequence of Nonomuraea sp. KC333.</title>
        <authorList>
            <person name="Sahin N."/>
            <person name="Saygin H."/>
            <person name="Ay H."/>
        </authorList>
    </citation>
    <scope>NUCLEOTIDE SEQUENCE [LARGE SCALE GENOMIC DNA]</scope>
    <source>
        <strain evidence="18 19">KC333</strain>
    </source>
</reference>
<dbReference type="GO" id="GO:0046872">
    <property type="term" value="F:metal ion binding"/>
    <property type="evidence" value="ECO:0007669"/>
    <property type="project" value="UniProtKB-KW"/>
</dbReference>
<evidence type="ECO:0000256" key="4">
    <source>
        <dbReference type="ARBA" id="ARBA00022723"/>
    </source>
</evidence>
<dbReference type="PANTHER" id="PTHR43156">
    <property type="entry name" value="STAGE II SPORULATION PROTEIN E-RELATED"/>
    <property type="match status" value="1"/>
</dbReference>
<dbReference type="InterPro" id="IPR001932">
    <property type="entry name" value="PPM-type_phosphatase-like_dom"/>
</dbReference>
<evidence type="ECO:0000256" key="3">
    <source>
        <dbReference type="ARBA" id="ARBA00022679"/>
    </source>
</evidence>
<dbReference type="GO" id="GO:0005524">
    <property type="term" value="F:ATP binding"/>
    <property type="evidence" value="ECO:0007669"/>
    <property type="project" value="UniProtKB-KW"/>
</dbReference>
<dbReference type="OrthoDB" id="118142at2"/>
<evidence type="ECO:0000256" key="8">
    <source>
        <dbReference type="ARBA" id="ARBA00022840"/>
    </source>
</evidence>
<dbReference type="SUPFAM" id="SSF55781">
    <property type="entry name" value="GAF domain-like"/>
    <property type="match status" value="2"/>
</dbReference>
<gene>
    <name evidence="18" type="ORF">C1J01_38815</name>
</gene>
<dbReference type="InterPro" id="IPR035965">
    <property type="entry name" value="PAS-like_dom_sf"/>
</dbReference>
<accession>A0A2W2E4U8</accession>
<keyword evidence="19" id="KW-1185">Reference proteome</keyword>
<dbReference type="InterPro" id="IPR036457">
    <property type="entry name" value="PPM-type-like_dom_sf"/>
</dbReference>
<keyword evidence="7" id="KW-0378">Hydrolase</keyword>
<dbReference type="InterPro" id="IPR000014">
    <property type="entry name" value="PAS"/>
</dbReference>
<dbReference type="SMART" id="SM00065">
    <property type="entry name" value="GAF"/>
    <property type="match status" value="1"/>
</dbReference>
<feature type="domain" description="PPM-type phosphatase" evidence="17">
    <location>
        <begin position="486"/>
        <end position="700"/>
    </location>
</feature>
<evidence type="ECO:0000256" key="7">
    <source>
        <dbReference type="ARBA" id="ARBA00022801"/>
    </source>
</evidence>
<dbReference type="AlphaFoldDB" id="A0A2W2E4U8"/>
<evidence type="ECO:0000313" key="19">
    <source>
        <dbReference type="Proteomes" id="UP000249304"/>
    </source>
</evidence>
<dbReference type="Proteomes" id="UP000249304">
    <property type="component" value="Unassembled WGS sequence"/>
</dbReference>
<name>A0A2W2E4U8_9ACTN</name>
<evidence type="ECO:0000256" key="14">
    <source>
        <dbReference type="ARBA" id="ARBA00075117"/>
    </source>
</evidence>
<evidence type="ECO:0000256" key="1">
    <source>
        <dbReference type="ARBA" id="ARBA00013081"/>
    </source>
</evidence>
<keyword evidence="2" id="KW-0597">Phosphoprotein</keyword>
<feature type="domain" description="GAF" evidence="16">
    <location>
        <begin position="308"/>
        <end position="468"/>
    </location>
</feature>
<keyword evidence="3" id="KW-0808">Transferase</keyword>
<protein>
    <recommendedName>
        <fullName evidence="1">protein-serine/threonine phosphatase</fullName>
        <ecNumber evidence="1">3.1.3.16</ecNumber>
    </recommendedName>
    <alternativeName>
        <fullName evidence="15">Protein-serine/threonine phosphatase</fullName>
    </alternativeName>
    <alternativeName>
        <fullName evidence="14">Serine/threonine-protein kinase</fullName>
    </alternativeName>
</protein>
<evidence type="ECO:0000259" key="17">
    <source>
        <dbReference type="SMART" id="SM00331"/>
    </source>
</evidence>
<dbReference type="Pfam" id="PF13185">
    <property type="entry name" value="GAF_2"/>
    <property type="match status" value="1"/>
</dbReference>
<evidence type="ECO:0000259" key="16">
    <source>
        <dbReference type="SMART" id="SM00065"/>
    </source>
</evidence>
<keyword evidence="4" id="KW-0479">Metal-binding</keyword>
<dbReference type="GO" id="GO:0016301">
    <property type="term" value="F:kinase activity"/>
    <property type="evidence" value="ECO:0007669"/>
    <property type="project" value="UniProtKB-KW"/>
</dbReference>
<evidence type="ECO:0000256" key="6">
    <source>
        <dbReference type="ARBA" id="ARBA00022777"/>
    </source>
</evidence>
<dbReference type="InterPro" id="IPR003018">
    <property type="entry name" value="GAF"/>
</dbReference>
<evidence type="ECO:0000256" key="11">
    <source>
        <dbReference type="ARBA" id="ARBA00023211"/>
    </source>
</evidence>
<dbReference type="Gene3D" id="3.30.450.40">
    <property type="match status" value="2"/>
</dbReference>
<dbReference type="GO" id="GO:0004722">
    <property type="term" value="F:protein serine/threonine phosphatase activity"/>
    <property type="evidence" value="ECO:0007669"/>
    <property type="project" value="UniProtKB-EC"/>
</dbReference>
<evidence type="ECO:0000256" key="5">
    <source>
        <dbReference type="ARBA" id="ARBA00022741"/>
    </source>
</evidence>
<evidence type="ECO:0000256" key="12">
    <source>
        <dbReference type="ARBA" id="ARBA00047761"/>
    </source>
</evidence>
<evidence type="ECO:0000256" key="2">
    <source>
        <dbReference type="ARBA" id="ARBA00022553"/>
    </source>
</evidence>
<dbReference type="SUPFAM" id="SSF55785">
    <property type="entry name" value="PYP-like sensor domain (PAS domain)"/>
    <property type="match status" value="1"/>
</dbReference>
<keyword evidence="5" id="KW-0547">Nucleotide-binding</keyword>
<dbReference type="InterPro" id="IPR029016">
    <property type="entry name" value="GAF-like_dom_sf"/>
</dbReference>
<keyword evidence="9" id="KW-0460">Magnesium</keyword>
<dbReference type="EC" id="3.1.3.16" evidence="1"/>
<dbReference type="SUPFAM" id="SSF81606">
    <property type="entry name" value="PP2C-like"/>
    <property type="match status" value="1"/>
</dbReference>
<dbReference type="InterPro" id="IPR052016">
    <property type="entry name" value="Bact_Sigma-Reg"/>
</dbReference>
<dbReference type="InterPro" id="IPR013656">
    <property type="entry name" value="PAS_4"/>
</dbReference>
<keyword evidence="8" id="KW-0067">ATP-binding</keyword>
<dbReference type="Pfam" id="PF08448">
    <property type="entry name" value="PAS_4"/>
    <property type="match status" value="1"/>
</dbReference>
<keyword evidence="11" id="KW-0464">Manganese</keyword>